<dbReference type="EMBL" id="LS483452">
    <property type="protein sequence ID" value="SQH75943.1"/>
    <property type="molecule type" value="Genomic_DNA"/>
</dbReference>
<dbReference type="SUPFAM" id="SSF51230">
    <property type="entry name" value="Single hybrid motif"/>
    <property type="match status" value="1"/>
</dbReference>
<evidence type="ECO:0000313" key="1">
    <source>
        <dbReference type="EMBL" id="SQH75943.1"/>
    </source>
</evidence>
<dbReference type="AlphaFoldDB" id="A0A330M3G6"/>
<proteinExistence type="predicted"/>
<protein>
    <recommendedName>
        <fullName evidence="3">Lipoyl-binding domain-containing protein</fullName>
    </recommendedName>
</protein>
<name>A0A330M3G6_9GAMM</name>
<dbReference type="RefSeq" id="WP_231926499.1">
    <property type="nucleotide sequence ID" value="NZ_LS483452.1"/>
</dbReference>
<dbReference type="KEGG" id="sbk:SHEWBE_1977"/>
<organism evidence="1 2">
    <name type="scientific">Shewanella benthica</name>
    <dbReference type="NCBI Taxonomy" id="43661"/>
    <lineage>
        <taxon>Bacteria</taxon>
        <taxon>Pseudomonadati</taxon>
        <taxon>Pseudomonadota</taxon>
        <taxon>Gammaproteobacteria</taxon>
        <taxon>Alteromonadales</taxon>
        <taxon>Shewanellaceae</taxon>
        <taxon>Shewanella</taxon>
    </lineage>
</organism>
<evidence type="ECO:0000313" key="2">
    <source>
        <dbReference type="Proteomes" id="UP000250123"/>
    </source>
</evidence>
<reference evidence="2" key="1">
    <citation type="submission" date="2018-06" db="EMBL/GenBank/DDBJ databases">
        <authorList>
            <person name="Cea G.-C."/>
            <person name="William W."/>
        </authorList>
    </citation>
    <scope>NUCLEOTIDE SEQUENCE [LARGE SCALE GENOMIC DNA]</scope>
    <source>
        <strain evidence="2">DB21MT-2</strain>
    </source>
</reference>
<accession>A0A330M3G6</accession>
<dbReference type="InterPro" id="IPR011053">
    <property type="entry name" value="Single_hybrid_motif"/>
</dbReference>
<dbReference type="Proteomes" id="UP000250123">
    <property type="component" value="Chromosome SHEWBE"/>
</dbReference>
<gene>
    <name evidence="1" type="ORF">SHEWBE_1977</name>
</gene>
<dbReference type="Gene3D" id="2.40.50.100">
    <property type="match status" value="1"/>
</dbReference>
<sequence>MKMTHVINAIESPCDGVVTRFFFEAGELVTDGTILVEVEPAATEEKAEGKA</sequence>
<evidence type="ECO:0008006" key="3">
    <source>
        <dbReference type="Google" id="ProtNLM"/>
    </source>
</evidence>